<dbReference type="Pfam" id="PF05534">
    <property type="entry name" value="HicB"/>
    <property type="match status" value="1"/>
</dbReference>
<keyword evidence="2" id="KW-1185">Reference proteome</keyword>
<dbReference type="InterPro" id="IPR035069">
    <property type="entry name" value="TTHA1013/TTHA0281-like"/>
</dbReference>
<dbReference type="OrthoDB" id="5297106at2"/>
<evidence type="ECO:0000313" key="2">
    <source>
        <dbReference type="Proteomes" id="UP000029499"/>
    </source>
</evidence>
<gene>
    <name evidence="1" type="ORF">LT40_19985</name>
</gene>
<dbReference type="STRING" id="216142.LT40_19985"/>
<dbReference type="AlphaFoldDB" id="A0A089YSY9"/>
<proteinExistence type="predicted"/>
<dbReference type="InterPro" id="IPR010985">
    <property type="entry name" value="Ribbon_hlx_hlx"/>
</dbReference>
<dbReference type="EMBL" id="CP009533">
    <property type="protein sequence ID" value="AIS19543.1"/>
    <property type="molecule type" value="Genomic_DNA"/>
</dbReference>
<dbReference type="SUPFAM" id="SSF47598">
    <property type="entry name" value="Ribbon-helix-helix"/>
    <property type="match status" value="1"/>
</dbReference>
<dbReference type="eggNOG" id="COG4226">
    <property type="taxonomic scope" value="Bacteria"/>
</dbReference>
<dbReference type="KEGG" id="prh:LT40_19985"/>
<evidence type="ECO:0000313" key="1">
    <source>
        <dbReference type="EMBL" id="AIS19543.1"/>
    </source>
</evidence>
<sequence>MNPLLQYRGYFGSIEASAEDDCLYGKAQFVRALISYEGQTVSQLIAAFHTAVDDYLETCVNLKVTPEVSCKGSFNVRIGHELHLAASIAANRQRITLNDLTKQALAHYLHDASSTRAG</sequence>
<protein>
    <submittedName>
        <fullName evidence="1">HicB</fullName>
    </submittedName>
</protein>
<organism evidence="1 2">
    <name type="scientific">Pseudomonas rhizosphaerae</name>
    <dbReference type="NCBI Taxonomy" id="216142"/>
    <lineage>
        <taxon>Bacteria</taxon>
        <taxon>Pseudomonadati</taxon>
        <taxon>Pseudomonadota</taxon>
        <taxon>Gammaproteobacteria</taxon>
        <taxon>Pseudomonadales</taxon>
        <taxon>Pseudomonadaceae</taxon>
        <taxon>Pseudomonas</taxon>
    </lineage>
</organism>
<accession>A0A089YSY9</accession>
<name>A0A089YSY9_9PSED</name>
<dbReference type="Proteomes" id="UP000029499">
    <property type="component" value="Chromosome"/>
</dbReference>
<dbReference type="HOGENOM" id="CLU_134927_0_0_6"/>
<dbReference type="SUPFAM" id="SSF143100">
    <property type="entry name" value="TTHA1013/TTHA0281-like"/>
    <property type="match status" value="1"/>
</dbReference>
<dbReference type="InterPro" id="IPR008651">
    <property type="entry name" value="Uncharacterised_HicB"/>
</dbReference>
<dbReference type="GO" id="GO:0006355">
    <property type="term" value="P:regulation of DNA-templated transcription"/>
    <property type="evidence" value="ECO:0007669"/>
    <property type="project" value="InterPro"/>
</dbReference>
<reference evidence="1 2" key="1">
    <citation type="journal article" date="2015" name="J. Biotechnol.">
        <title>Complete genome sequence of Pseudomonas rhizosphaerae IH5T (=DSM 16299T), a phosphate-solubilizing rhizobacterium for bacterial biofertilizer.</title>
        <authorList>
            <person name="Kwak Y."/>
            <person name="Jung B.K."/>
            <person name="Shin J.H."/>
        </authorList>
    </citation>
    <scope>NUCLEOTIDE SEQUENCE [LARGE SCALE GENOMIC DNA]</scope>
    <source>
        <strain evidence="1">DSM 16299</strain>
    </source>
</reference>
<dbReference type="RefSeq" id="WP_043192857.1">
    <property type="nucleotide sequence ID" value="NZ_CP009533.1"/>
</dbReference>